<feature type="transmembrane region" description="Helical" evidence="1">
    <location>
        <begin position="243"/>
        <end position="261"/>
    </location>
</feature>
<dbReference type="Proteomes" id="UP000018198">
    <property type="component" value="Unassembled WGS sequence"/>
</dbReference>
<feature type="transmembrane region" description="Helical" evidence="1">
    <location>
        <begin position="171"/>
        <end position="191"/>
    </location>
</feature>
<accession>T2JD22</accession>
<feature type="transmembrane region" description="Helical" evidence="1">
    <location>
        <begin position="101"/>
        <end position="121"/>
    </location>
</feature>
<organism evidence="2 3">
    <name type="scientific">Crocosphaera watsonii WH 0401</name>
    <dbReference type="NCBI Taxonomy" id="555881"/>
    <lineage>
        <taxon>Bacteria</taxon>
        <taxon>Bacillati</taxon>
        <taxon>Cyanobacteriota</taxon>
        <taxon>Cyanophyceae</taxon>
        <taxon>Oscillatoriophycideae</taxon>
        <taxon>Chroococcales</taxon>
        <taxon>Aphanothecaceae</taxon>
        <taxon>Crocosphaera</taxon>
    </lineage>
</organism>
<comment type="caution">
    <text evidence="2">The sequence shown here is derived from an EMBL/GenBank/DDBJ whole genome shotgun (WGS) entry which is preliminary data.</text>
</comment>
<feature type="transmembrane region" description="Helical" evidence="1">
    <location>
        <begin position="307"/>
        <end position="328"/>
    </location>
</feature>
<evidence type="ECO:0000313" key="2">
    <source>
        <dbReference type="EMBL" id="CCQ63056.1"/>
    </source>
</evidence>
<dbReference type="InterPro" id="IPR011470">
    <property type="entry name" value="DUF1576"/>
</dbReference>
<keyword evidence="1" id="KW-0812">Transmembrane</keyword>
<sequence>MGGMGATFVNAGLLNLMVCALYRITKAKISGTAVACLFLLLGFGLFGKNLVNIWSIVAGVYLYARFRREMFANYINVAFFGGALAPIFSEILYSSTLSLPFRIPLAVGTSLMLGFILPPIAAHLPKTHLGFSLYNIGFTAGLIGNLIVALYKAYGFVPDPVMIWTSGNNTILGIFLLVLIISMILTGFWIDRRAWAKLPTILSSSGQAPTDFIALVGFGPTLVNMGLCGLISLIYILLVKADLNGPTIAGVFTIIGFGAFGKRPKNIVPIMMGIFLGTLTRSVNANDAPLILAALFGTTLAPIAGKFGWFLGVLAGFIHSSAVLSVGIPKAGLNLYNNGFVAGIVATVMVPVIRSFRNNVDQEKI</sequence>
<dbReference type="AlphaFoldDB" id="T2JD22"/>
<evidence type="ECO:0000313" key="3">
    <source>
        <dbReference type="Proteomes" id="UP000018198"/>
    </source>
</evidence>
<proteinExistence type="predicted"/>
<feature type="transmembrane region" description="Helical" evidence="1">
    <location>
        <begin position="31"/>
        <end position="64"/>
    </location>
</feature>
<reference evidence="2 3" key="1">
    <citation type="submission" date="2013-01" db="EMBL/GenBank/DDBJ databases">
        <authorList>
            <person name="Bench S."/>
        </authorList>
    </citation>
    <scope>NUCLEOTIDE SEQUENCE [LARGE SCALE GENOMIC DNA]</scope>
    <source>
        <strain evidence="2 3">WH 0401</strain>
    </source>
</reference>
<keyword evidence="1" id="KW-0472">Membrane</keyword>
<feature type="transmembrane region" description="Helical" evidence="1">
    <location>
        <begin position="7"/>
        <end position="25"/>
    </location>
</feature>
<reference evidence="2 3" key="2">
    <citation type="submission" date="2013-09" db="EMBL/GenBank/DDBJ databases">
        <title>Whole genome comparison of six Crocosphaera watsonii strains with differing phenotypes.</title>
        <authorList>
            <person name="Bench S.R."/>
            <person name="Heller P."/>
            <person name="Frank I."/>
            <person name="Arciniega M."/>
            <person name="Shilova I.N."/>
            <person name="Zehr J.P."/>
        </authorList>
    </citation>
    <scope>NUCLEOTIDE SEQUENCE [LARGE SCALE GENOMIC DNA]</scope>
    <source>
        <strain evidence="2 3">WH 0401</strain>
    </source>
</reference>
<name>T2JD22_CROWT</name>
<keyword evidence="1" id="KW-1133">Transmembrane helix</keyword>
<dbReference type="Pfam" id="PF07613">
    <property type="entry name" value="DUF1576"/>
    <property type="match status" value="2"/>
</dbReference>
<dbReference type="EMBL" id="CAQM01000649">
    <property type="protein sequence ID" value="CCQ63056.1"/>
    <property type="molecule type" value="Genomic_DNA"/>
</dbReference>
<gene>
    <name evidence="2" type="ORF">CWATWH0401_496</name>
</gene>
<evidence type="ECO:0000256" key="1">
    <source>
        <dbReference type="SAM" id="Phobius"/>
    </source>
</evidence>
<feature type="transmembrane region" description="Helical" evidence="1">
    <location>
        <begin position="212"/>
        <end position="237"/>
    </location>
</feature>
<feature type="transmembrane region" description="Helical" evidence="1">
    <location>
        <begin position="71"/>
        <end position="89"/>
    </location>
</feature>
<feature type="transmembrane region" description="Helical" evidence="1">
    <location>
        <begin position="335"/>
        <end position="353"/>
    </location>
</feature>
<protein>
    <submittedName>
        <fullName evidence="2">Permeases of the major facilitator superfamily</fullName>
    </submittedName>
</protein>
<feature type="transmembrane region" description="Helical" evidence="1">
    <location>
        <begin position="133"/>
        <end position="151"/>
    </location>
</feature>